<organism evidence="1 2">
    <name type="scientific">Sphingomonas caseinilyticus</name>
    <dbReference type="NCBI Taxonomy" id="2908205"/>
    <lineage>
        <taxon>Bacteria</taxon>
        <taxon>Pseudomonadati</taxon>
        <taxon>Pseudomonadota</taxon>
        <taxon>Alphaproteobacteria</taxon>
        <taxon>Sphingomonadales</taxon>
        <taxon>Sphingomonadaceae</taxon>
        <taxon>Sphingomonas</taxon>
    </lineage>
</organism>
<proteinExistence type="predicted"/>
<dbReference type="Proteomes" id="UP001203410">
    <property type="component" value="Unassembled WGS sequence"/>
</dbReference>
<dbReference type="RefSeq" id="WP_249903634.1">
    <property type="nucleotide sequence ID" value="NZ_JAMGBA010000001.1"/>
</dbReference>
<sequence>MARRKQRALEERFILVATIESVERNYFVSEEHDLRRVDDEASLIICGHITEIDRKHRRHNGLSIEMKFLCARSFQRDRDVPAADRPFLMSVNLRGDQRSLGAYLPADAFWELPSMIASGAVTHIEAQFGPTRQGHADLLFVNFTTATRLEADRQLLLSR</sequence>
<accession>A0ABT0RTH3</accession>
<reference evidence="1 2" key="1">
    <citation type="submission" date="2022-05" db="EMBL/GenBank/DDBJ databases">
        <authorList>
            <person name="Jo J.-H."/>
            <person name="Im W.-T."/>
        </authorList>
    </citation>
    <scope>NUCLEOTIDE SEQUENCE [LARGE SCALE GENOMIC DNA]</scope>
    <source>
        <strain evidence="1 2">NSE70-1</strain>
    </source>
</reference>
<evidence type="ECO:0008006" key="3">
    <source>
        <dbReference type="Google" id="ProtNLM"/>
    </source>
</evidence>
<protein>
    <recommendedName>
        <fullName evidence="3">PilZ domain-containing protein</fullName>
    </recommendedName>
</protein>
<dbReference type="EMBL" id="JAMGBA010000001">
    <property type="protein sequence ID" value="MCL6698289.1"/>
    <property type="molecule type" value="Genomic_DNA"/>
</dbReference>
<gene>
    <name evidence="1" type="ORF">LZ496_05775</name>
</gene>
<evidence type="ECO:0000313" key="2">
    <source>
        <dbReference type="Proteomes" id="UP001203410"/>
    </source>
</evidence>
<evidence type="ECO:0000313" key="1">
    <source>
        <dbReference type="EMBL" id="MCL6698289.1"/>
    </source>
</evidence>
<keyword evidence="2" id="KW-1185">Reference proteome</keyword>
<name>A0ABT0RTH3_9SPHN</name>
<comment type="caution">
    <text evidence="1">The sequence shown here is derived from an EMBL/GenBank/DDBJ whole genome shotgun (WGS) entry which is preliminary data.</text>
</comment>